<dbReference type="EMBL" id="LR796273">
    <property type="protein sequence ID" value="CAB4133160.1"/>
    <property type="molecule type" value="Genomic_DNA"/>
</dbReference>
<proteinExistence type="predicted"/>
<evidence type="ECO:0000313" key="1">
    <source>
        <dbReference type="EMBL" id="CAB4133160.1"/>
    </source>
</evidence>
<protein>
    <submittedName>
        <fullName evidence="1">Uncharacterized protein</fullName>
    </submittedName>
</protein>
<name>A0A6J5LJK4_9CAUD</name>
<reference evidence="1" key="1">
    <citation type="submission" date="2020-04" db="EMBL/GenBank/DDBJ databases">
        <authorList>
            <person name="Chiriac C."/>
            <person name="Salcher M."/>
            <person name="Ghai R."/>
            <person name="Kavagutti S V."/>
        </authorList>
    </citation>
    <scope>NUCLEOTIDE SEQUENCE</scope>
</reference>
<organism evidence="1">
    <name type="scientific">uncultured Caudovirales phage</name>
    <dbReference type="NCBI Taxonomy" id="2100421"/>
    <lineage>
        <taxon>Viruses</taxon>
        <taxon>Duplodnaviria</taxon>
        <taxon>Heunggongvirae</taxon>
        <taxon>Uroviricota</taxon>
        <taxon>Caudoviricetes</taxon>
        <taxon>Peduoviridae</taxon>
        <taxon>Maltschvirus</taxon>
        <taxon>Maltschvirus maltsch</taxon>
    </lineage>
</organism>
<gene>
    <name evidence="1" type="ORF">UFOVP252_64</name>
</gene>
<sequence>MSYKPRWDNGDWNVVCDSCGRMFKDNELRLRWDGLMVCSGDWEPRQPQDFVHGVADIQAPPWTRPESSDNFIFVCTPITSQGIADYGEADCARAGINNGYLPACTMEGSIAVPLTAIAGCAVAGKLNPSLNDFIGAA</sequence>
<accession>A0A6J5LJK4</accession>